<comment type="subcellular location">
    <subcellularLocation>
        <location evidence="1 11">Membrane</location>
        <topology evidence="1 11">Single-pass type II membrane protein</topology>
    </subcellularLocation>
</comment>
<keyword evidence="7 11" id="KW-0735">Signal-anchor</keyword>
<keyword evidence="9" id="KW-0472">Membrane</keyword>
<evidence type="ECO:0000256" key="1">
    <source>
        <dbReference type="ARBA" id="ARBA00004606"/>
    </source>
</evidence>
<reference evidence="16 17" key="1">
    <citation type="submission" date="2018-04" db="EMBL/GenBank/DDBJ databases">
        <authorList>
            <person name="Zhang X."/>
            <person name="Yuan J."/>
            <person name="Li F."/>
            <person name="Xiang J."/>
        </authorList>
    </citation>
    <scope>NUCLEOTIDE SEQUENCE [LARGE SCALE GENOMIC DNA]</scope>
    <source>
        <tissue evidence="16">Muscle</tissue>
    </source>
</reference>
<dbReference type="OrthoDB" id="10038994at2759"/>
<feature type="compositionally biased region" description="Polar residues" evidence="12">
    <location>
        <begin position="138"/>
        <end position="148"/>
    </location>
</feature>
<keyword evidence="5 11" id="KW-0808">Transferase</keyword>
<evidence type="ECO:0000256" key="10">
    <source>
        <dbReference type="ARBA" id="ARBA00023180"/>
    </source>
</evidence>
<evidence type="ECO:0000256" key="11">
    <source>
        <dbReference type="RuleBase" id="RU368121"/>
    </source>
</evidence>
<comment type="function">
    <text evidence="11">Catalyzes the transfer of galactose onto proteins or lipids.</text>
</comment>
<comment type="pathway">
    <text evidence="2 11">Protein modification; protein glycosylation.</text>
</comment>
<keyword evidence="8" id="KW-1133">Transmembrane helix</keyword>
<accession>A0A3R7PGS7</accession>
<feature type="signal peptide" evidence="13">
    <location>
        <begin position="1"/>
        <end position="24"/>
    </location>
</feature>
<dbReference type="PRINTS" id="PR02050">
    <property type="entry name" value="B14GALTRFASE"/>
</dbReference>
<dbReference type="Proteomes" id="UP000283509">
    <property type="component" value="Unassembled WGS sequence"/>
</dbReference>
<dbReference type="GO" id="GO:0005975">
    <property type="term" value="P:carbohydrate metabolic process"/>
    <property type="evidence" value="ECO:0007669"/>
    <property type="project" value="InterPro"/>
</dbReference>
<evidence type="ECO:0000256" key="13">
    <source>
        <dbReference type="SAM" id="SignalP"/>
    </source>
</evidence>
<dbReference type="GO" id="GO:0008378">
    <property type="term" value="F:galactosyltransferase activity"/>
    <property type="evidence" value="ECO:0007669"/>
    <property type="project" value="TreeGrafter"/>
</dbReference>
<feature type="domain" description="Galactosyltransferase C-terminal" evidence="14">
    <location>
        <begin position="324"/>
        <end position="392"/>
    </location>
</feature>
<name>A0A3R7PGS7_PENVA</name>
<keyword evidence="13" id="KW-0732">Signal</keyword>
<dbReference type="PANTHER" id="PTHR19300">
    <property type="entry name" value="BETA-1,4-GALACTOSYLTRANSFERASE"/>
    <property type="match status" value="1"/>
</dbReference>
<dbReference type="GO" id="GO:0016020">
    <property type="term" value="C:membrane"/>
    <property type="evidence" value="ECO:0007669"/>
    <property type="project" value="UniProtKB-SubCell"/>
</dbReference>
<dbReference type="InterPro" id="IPR027995">
    <property type="entry name" value="Galactosyl_T_N"/>
</dbReference>
<evidence type="ECO:0000256" key="12">
    <source>
        <dbReference type="SAM" id="MobiDB-lite"/>
    </source>
</evidence>
<evidence type="ECO:0000259" key="14">
    <source>
        <dbReference type="Pfam" id="PF02709"/>
    </source>
</evidence>
<keyword evidence="17" id="KW-1185">Reference proteome</keyword>
<dbReference type="AlphaFoldDB" id="A0A3R7PGS7"/>
<keyword evidence="11" id="KW-0479">Metal-binding</keyword>
<feature type="region of interest" description="Disordered" evidence="12">
    <location>
        <begin position="34"/>
        <end position="195"/>
    </location>
</feature>
<feature type="compositionally biased region" description="Basic and acidic residues" evidence="12">
    <location>
        <begin position="159"/>
        <end position="169"/>
    </location>
</feature>
<feature type="compositionally biased region" description="Basic and acidic residues" evidence="12">
    <location>
        <begin position="44"/>
        <end position="57"/>
    </location>
</feature>
<dbReference type="PANTHER" id="PTHR19300:SF57">
    <property type="entry name" value="BETA-1,4-N-ACETYLGALACTOSAMINYLTRANSFERASE"/>
    <property type="match status" value="1"/>
</dbReference>
<dbReference type="STRING" id="6689.A0A3R7PGS7"/>
<dbReference type="UniPathway" id="UPA00378"/>
<keyword evidence="11" id="KW-0464">Manganese</keyword>
<comment type="caution">
    <text evidence="16">The sequence shown here is derived from an EMBL/GenBank/DDBJ whole genome shotgun (WGS) entry which is preliminary data.</text>
</comment>
<dbReference type="GO" id="GO:0005794">
    <property type="term" value="C:Golgi apparatus"/>
    <property type="evidence" value="ECO:0007669"/>
    <property type="project" value="TreeGrafter"/>
</dbReference>
<dbReference type="SUPFAM" id="SSF53448">
    <property type="entry name" value="Nucleotide-diphospho-sugar transferases"/>
    <property type="match status" value="1"/>
</dbReference>
<dbReference type="InterPro" id="IPR003859">
    <property type="entry name" value="Galactosyl_T"/>
</dbReference>
<keyword evidence="10 11" id="KW-0325">Glycoprotein</keyword>
<dbReference type="InterPro" id="IPR027791">
    <property type="entry name" value="Galactosyl_T_C"/>
</dbReference>
<evidence type="ECO:0000256" key="2">
    <source>
        <dbReference type="ARBA" id="ARBA00004922"/>
    </source>
</evidence>
<evidence type="ECO:0000256" key="7">
    <source>
        <dbReference type="ARBA" id="ARBA00022968"/>
    </source>
</evidence>
<gene>
    <name evidence="16" type="ORF">C7M84_015998</name>
</gene>
<dbReference type="EMBL" id="QCYY01003001">
    <property type="protein sequence ID" value="ROT66022.1"/>
    <property type="molecule type" value="Genomic_DNA"/>
</dbReference>
<evidence type="ECO:0000256" key="3">
    <source>
        <dbReference type="ARBA" id="ARBA00005735"/>
    </source>
</evidence>
<dbReference type="GO" id="GO:0046872">
    <property type="term" value="F:metal ion binding"/>
    <property type="evidence" value="ECO:0007669"/>
    <property type="project" value="UniProtKB-UniRule"/>
</dbReference>
<dbReference type="Pfam" id="PF13733">
    <property type="entry name" value="Glyco_transf_7N"/>
    <property type="match status" value="1"/>
</dbReference>
<evidence type="ECO:0000256" key="8">
    <source>
        <dbReference type="ARBA" id="ARBA00022989"/>
    </source>
</evidence>
<protein>
    <recommendedName>
        <fullName evidence="11">Beta-1,4-N-acetylgalactosaminyltransferase</fullName>
        <ecNumber evidence="11">2.4.1.-</ecNumber>
    </recommendedName>
    <alternativeName>
        <fullName evidence="11">Beta-4-GalNAcT</fullName>
    </alternativeName>
</protein>
<evidence type="ECO:0000256" key="9">
    <source>
        <dbReference type="ARBA" id="ARBA00023136"/>
    </source>
</evidence>
<reference evidence="16 17" key="2">
    <citation type="submission" date="2019-01" db="EMBL/GenBank/DDBJ databases">
        <title>The decoding of complex shrimp genome reveals the adaptation for benthos swimmer, frequently molting mechanism and breeding impact on genome.</title>
        <authorList>
            <person name="Sun Y."/>
            <person name="Gao Y."/>
            <person name="Yu Y."/>
        </authorList>
    </citation>
    <scope>NUCLEOTIDE SEQUENCE [LARGE SCALE GENOMIC DNA]</scope>
    <source>
        <tissue evidence="16">Muscle</tissue>
    </source>
</reference>
<organism evidence="16 17">
    <name type="scientific">Penaeus vannamei</name>
    <name type="common">Whiteleg shrimp</name>
    <name type="synonym">Litopenaeus vannamei</name>
    <dbReference type="NCBI Taxonomy" id="6689"/>
    <lineage>
        <taxon>Eukaryota</taxon>
        <taxon>Metazoa</taxon>
        <taxon>Ecdysozoa</taxon>
        <taxon>Arthropoda</taxon>
        <taxon>Crustacea</taxon>
        <taxon>Multicrustacea</taxon>
        <taxon>Malacostraca</taxon>
        <taxon>Eumalacostraca</taxon>
        <taxon>Eucarida</taxon>
        <taxon>Decapoda</taxon>
        <taxon>Dendrobranchiata</taxon>
        <taxon>Penaeoidea</taxon>
        <taxon>Penaeidae</taxon>
        <taxon>Penaeus</taxon>
    </lineage>
</organism>
<evidence type="ECO:0000256" key="6">
    <source>
        <dbReference type="ARBA" id="ARBA00022692"/>
    </source>
</evidence>
<feature type="domain" description="Galactosyltransferase N-terminal" evidence="15">
    <location>
        <begin position="189"/>
        <end position="318"/>
    </location>
</feature>
<dbReference type="Pfam" id="PF02709">
    <property type="entry name" value="Glyco_transf_7C"/>
    <property type="match status" value="1"/>
</dbReference>
<dbReference type="InterPro" id="IPR029044">
    <property type="entry name" value="Nucleotide-diphossugar_trans"/>
</dbReference>
<evidence type="ECO:0000259" key="15">
    <source>
        <dbReference type="Pfam" id="PF13733"/>
    </source>
</evidence>
<feature type="chain" id="PRO_5018719630" description="Beta-1,4-N-acetylgalactosaminyltransferase" evidence="13">
    <location>
        <begin position="25"/>
        <end position="440"/>
    </location>
</feature>
<comment type="cofactor">
    <cofactor evidence="11">
        <name>Mn(2+)</name>
        <dbReference type="ChEBI" id="CHEBI:29035"/>
    </cofactor>
</comment>
<keyword evidence="4 11" id="KW-0328">Glycosyltransferase</keyword>
<comment type="similarity">
    <text evidence="3 11">Belongs to the glycosyltransferase 7 family.</text>
</comment>
<evidence type="ECO:0000313" key="17">
    <source>
        <dbReference type="Proteomes" id="UP000283509"/>
    </source>
</evidence>
<keyword evidence="6" id="KW-0812">Transmembrane</keyword>
<proteinExistence type="inferred from homology"/>
<evidence type="ECO:0000256" key="5">
    <source>
        <dbReference type="ARBA" id="ARBA00022679"/>
    </source>
</evidence>
<sequence length="440" mass="49756">MHKLFPMLCMLVLVTLIFLAAVRVVVNFPEAVVGSSPRSLGSKLKPDVREERRRDPSLKPGLGQERPGDFLKSDSSLESPDAFLKSDLNQGSRDLVLKPEISRESQSLDPPLEPGDPESQVSSPKPETSRENEDLLTSPPTNRESPTQDPLLKPNLSHESQDLLRKPDQAPDSPNPLSSPKTTALPPCPEMPLVPGRRRTINSVITVEEAQRAIKGVRAGGSWWPPLCAPRQRLAVIVAFRDRAAMLGPFLYRMHPFLQQQSMNYSIYLVEQTPEGGFNQAKMYNVGFVRARAEGPWDCFVFHDVDCLPENDNNLYFCADQPRHLGVARHNNKYMGCANALTGWQVDRVNGWSNRYFGWGGEDNDMSRRIRASGMGVVRMDPAVATYMMLKHPPARRNPDRREILREAVRTYKEDGLNTLNYTLVQMERRPLYTWLFVRP</sequence>
<evidence type="ECO:0000313" key="16">
    <source>
        <dbReference type="EMBL" id="ROT66022.1"/>
    </source>
</evidence>
<dbReference type="Gene3D" id="3.90.550.10">
    <property type="entry name" value="Spore Coat Polysaccharide Biosynthesis Protein SpsA, Chain A"/>
    <property type="match status" value="1"/>
</dbReference>
<dbReference type="EC" id="2.4.1.-" evidence="11"/>
<evidence type="ECO:0000256" key="4">
    <source>
        <dbReference type="ARBA" id="ARBA00022676"/>
    </source>
</evidence>